<dbReference type="InterPro" id="IPR019734">
    <property type="entry name" value="TPR_rpt"/>
</dbReference>
<evidence type="ECO:0000313" key="3">
    <source>
        <dbReference type="Proteomes" id="UP000272778"/>
    </source>
</evidence>
<feature type="repeat" description="TPR" evidence="1">
    <location>
        <begin position="211"/>
        <end position="244"/>
    </location>
</feature>
<dbReference type="Pfam" id="PF14559">
    <property type="entry name" value="TPR_19"/>
    <property type="match status" value="1"/>
</dbReference>
<dbReference type="InterPro" id="IPR052943">
    <property type="entry name" value="TMTC_O-mannosyl-trnsfr"/>
</dbReference>
<dbReference type="SUPFAM" id="SSF53756">
    <property type="entry name" value="UDP-Glycosyltransferase/glycogen phosphorylase"/>
    <property type="match status" value="1"/>
</dbReference>
<dbReference type="Pfam" id="PF13432">
    <property type="entry name" value="TPR_16"/>
    <property type="match status" value="1"/>
</dbReference>
<dbReference type="PANTHER" id="PTHR44809">
    <property type="match status" value="1"/>
</dbReference>
<dbReference type="Proteomes" id="UP000272778">
    <property type="component" value="Unassembled WGS sequence"/>
</dbReference>
<dbReference type="PROSITE" id="PS50293">
    <property type="entry name" value="TPR_REGION"/>
    <property type="match status" value="1"/>
</dbReference>
<reference evidence="2 3" key="1">
    <citation type="submission" date="2018-11" db="EMBL/GenBank/DDBJ databases">
        <title>Paraburkholderia sp. DHOA04, isolated from soil.</title>
        <authorList>
            <person name="Gao Z.-H."/>
            <person name="Qiu L.-H."/>
            <person name="Fu J.-C."/>
        </authorList>
    </citation>
    <scope>NUCLEOTIDE SEQUENCE [LARGE SCALE GENOMIC DNA]</scope>
    <source>
        <strain evidence="2 3">DHOA04</strain>
    </source>
</reference>
<feature type="repeat" description="TPR" evidence="1">
    <location>
        <begin position="143"/>
        <end position="176"/>
    </location>
</feature>
<dbReference type="SMART" id="SM00028">
    <property type="entry name" value="TPR"/>
    <property type="match status" value="5"/>
</dbReference>
<proteinExistence type="predicted"/>
<evidence type="ECO:0000256" key="1">
    <source>
        <dbReference type="PROSITE-ProRule" id="PRU00339"/>
    </source>
</evidence>
<comment type="caution">
    <text evidence="2">The sequence shown here is derived from an EMBL/GenBank/DDBJ whole genome shotgun (WGS) entry which is preliminary data.</text>
</comment>
<dbReference type="InterPro" id="IPR011990">
    <property type="entry name" value="TPR-like_helical_dom_sf"/>
</dbReference>
<dbReference type="Gene3D" id="3.40.50.2000">
    <property type="entry name" value="Glycogen Phosphorylase B"/>
    <property type="match status" value="1"/>
</dbReference>
<dbReference type="AlphaFoldDB" id="A0A3N6P3D8"/>
<dbReference type="OrthoDB" id="9814129at2"/>
<dbReference type="Pfam" id="PF00515">
    <property type="entry name" value="TPR_1"/>
    <property type="match status" value="1"/>
</dbReference>
<name>A0A3N6P3D8_9BURK</name>
<keyword evidence="1" id="KW-0802">TPR repeat</keyword>
<evidence type="ECO:0000313" key="2">
    <source>
        <dbReference type="EMBL" id="RQH08023.1"/>
    </source>
</evidence>
<feature type="repeat" description="TPR" evidence="1">
    <location>
        <begin position="75"/>
        <end position="108"/>
    </location>
</feature>
<dbReference type="EMBL" id="RQIS01000004">
    <property type="protein sequence ID" value="RQH08023.1"/>
    <property type="molecule type" value="Genomic_DNA"/>
</dbReference>
<gene>
    <name evidence="2" type="ORF">D1Y85_06655</name>
</gene>
<sequence length="569" mass="63680">MAEPDHLHVLDYEACKVIEKSGRYREALSRVTNLLVSEPLHVEALELAAICLHNVQEQAEMESERTGGDAGIDLAVAFNNLGCWFYAGSQVVLAEQAYRRALNLRPDSPDVMTNLGIVLKAQHREPEAESILLAALEIAPADARAHNSYGLVLWKLKRLAQAEKEYREAIRLKPDFRDAYNNLGLLLLELNRPDEAEVAIRRALSLDDTTPEAYNNLGNSLRQQGRTSESIAAYRQALALRPGYVAAKANLAHSLLSIGEYKEGWALYESRHDAAMGTHFTEAPRVPWPRWRGEPLAGKSLLVWPEQGYGDVLQFCRYLPLLKASGADQLGIVCPPVLQRLFGSLEGVDAVYPMDGKSHIPRHDHWCFVMSLPYFFGTTVETIPATMPYLRPPEGLATEWKRRLPSGGFKVGLVWAGNPRLHTPASNAVDQRRSMSSRMFVPILQTPGVTFVSLQKGETAQRQIHELPRDVRPLDLMDDVQDFADTAAIVECLDLVITVDTSIAHLAGALNKPVWILSRYDSCWRWLCDRDDSPWYPRARLFRQIEPGNWDEVVGRVANALACLPKPTV</sequence>
<dbReference type="PROSITE" id="PS50005">
    <property type="entry name" value="TPR"/>
    <property type="match status" value="4"/>
</dbReference>
<organism evidence="2 3">
    <name type="scientific">Paraburkholderia dinghuensis</name>
    <dbReference type="NCBI Taxonomy" id="2305225"/>
    <lineage>
        <taxon>Bacteria</taxon>
        <taxon>Pseudomonadati</taxon>
        <taxon>Pseudomonadota</taxon>
        <taxon>Betaproteobacteria</taxon>
        <taxon>Burkholderiales</taxon>
        <taxon>Burkholderiaceae</taxon>
        <taxon>Paraburkholderia</taxon>
    </lineage>
</organism>
<dbReference type="SUPFAM" id="SSF48452">
    <property type="entry name" value="TPR-like"/>
    <property type="match status" value="1"/>
</dbReference>
<dbReference type="Gene3D" id="1.25.40.10">
    <property type="entry name" value="Tetratricopeptide repeat domain"/>
    <property type="match status" value="1"/>
</dbReference>
<keyword evidence="3" id="KW-1185">Reference proteome</keyword>
<dbReference type="PANTHER" id="PTHR44809:SF1">
    <property type="entry name" value="PROTEIN O-MANNOSYL-TRANSFERASE TMTC1"/>
    <property type="match status" value="1"/>
</dbReference>
<accession>A0A3N6P3D8</accession>
<protein>
    <submittedName>
        <fullName evidence="2">Tetratricopeptide repeat protein</fullName>
    </submittedName>
</protein>
<feature type="repeat" description="TPR" evidence="1">
    <location>
        <begin position="177"/>
        <end position="210"/>
    </location>
</feature>